<feature type="region of interest" description="Disordered" evidence="10">
    <location>
        <begin position="621"/>
        <end position="653"/>
    </location>
</feature>
<feature type="compositionally biased region" description="Polar residues" evidence="10">
    <location>
        <begin position="957"/>
        <end position="976"/>
    </location>
</feature>
<evidence type="ECO:0000256" key="10">
    <source>
        <dbReference type="SAM" id="MobiDB-lite"/>
    </source>
</evidence>
<comment type="subcellular location">
    <subcellularLocation>
        <location evidence="1 9">Nucleus</location>
    </subcellularLocation>
</comment>
<keyword evidence="6 9" id="KW-0804">Transcription</keyword>
<feature type="region of interest" description="Disordered" evidence="10">
    <location>
        <begin position="677"/>
        <end position="980"/>
    </location>
</feature>
<evidence type="ECO:0000256" key="6">
    <source>
        <dbReference type="ARBA" id="ARBA00023163"/>
    </source>
</evidence>
<gene>
    <name evidence="12" type="ORF">PHAECO_LOCUS5192</name>
</gene>
<feature type="compositionally biased region" description="Basic and acidic residues" evidence="10">
    <location>
        <begin position="1173"/>
        <end position="1195"/>
    </location>
</feature>
<dbReference type="GO" id="GO:0003712">
    <property type="term" value="F:transcription coregulator activity"/>
    <property type="evidence" value="ECO:0007669"/>
    <property type="project" value="InterPro"/>
</dbReference>
<dbReference type="InterPro" id="IPR019680">
    <property type="entry name" value="Mediator_Med1"/>
</dbReference>
<feature type="compositionally biased region" description="Low complexity" evidence="10">
    <location>
        <begin position="1107"/>
        <end position="1143"/>
    </location>
</feature>
<feature type="region of interest" description="Disordered" evidence="10">
    <location>
        <begin position="518"/>
        <end position="566"/>
    </location>
</feature>
<evidence type="ECO:0000256" key="9">
    <source>
        <dbReference type="RuleBase" id="RU364059"/>
    </source>
</evidence>
<accession>A0A9P0DLD8</accession>
<feature type="compositionally biased region" description="Polar residues" evidence="10">
    <location>
        <begin position="1065"/>
        <end position="1084"/>
    </location>
</feature>
<dbReference type="GO" id="GO:0016592">
    <property type="term" value="C:mediator complex"/>
    <property type="evidence" value="ECO:0007669"/>
    <property type="project" value="InterPro"/>
</dbReference>
<dbReference type="InterPro" id="IPR051999">
    <property type="entry name" value="Mediator_complex_subunit_1"/>
</dbReference>
<proteinExistence type="inferred from homology"/>
<feature type="compositionally biased region" description="Polar residues" evidence="10">
    <location>
        <begin position="822"/>
        <end position="831"/>
    </location>
</feature>
<feature type="region of interest" description="Disordered" evidence="10">
    <location>
        <begin position="999"/>
        <end position="1195"/>
    </location>
</feature>
<feature type="domain" description="Mediator complex subunit Med1" evidence="11">
    <location>
        <begin position="64"/>
        <end position="418"/>
    </location>
</feature>
<evidence type="ECO:0000313" key="13">
    <source>
        <dbReference type="Proteomes" id="UP001153737"/>
    </source>
</evidence>
<feature type="compositionally biased region" description="Gly residues" evidence="10">
    <location>
        <begin position="1023"/>
        <end position="1033"/>
    </location>
</feature>
<evidence type="ECO:0000256" key="5">
    <source>
        <dbReference type="ARBA" id="ARBA00023159"/>
    </source>
</evidence>
<dbReference type="EMBL" id="OU896722">
    <property type="protein sequence ID" value="CAH1154639.1"/>
    <property type="molecule type" value="Genomic_DNA"/>
</dbReference>
<feature type="compositionally biased region" description="Polar residues" evidence="10">
    <location>
        <begin position="1348"/>
        <end position="1370"/>
    </location>
</feature>
<evidence type="ECO:0000256" key="8">
    <source>
        <dbReference type="ARBA" id="ARBA00031254"/>
    </source>
</evidence>
<protein>
    <recommendedName>
        <fullName evidence="3 9">Mediator of RNA polymerase II transcription subunit 1</fullName>
    </recommendedName>
    <alternativeName>
        <fullName evidence="8 9">Mediator complex subunit 1</fullName>
    </alternativeName>
</protein>
<reference evidence="12" key="1">
    <citation type="submission" date="2022-01" db="EMBL/GenBank/DDBJ databases">
        <authorList>
            <person name="King R."/>
        </authorList>
    </citation>
    <scope>NUCLEOTIDE SEQUENCE</scope>
</reference>
<evidence type="ECO:0000256" key="3">
    <source>
        <dbReference type="ARBA" id="ARBA00020612"/>
    </source>
</evidence>
<reference evidence="12" key="2">
    <citation type="submission" date="2022-10" db="EMBL/GenBank/DDBJ databases">
        <authorList>
            <consortium name="ENA_rothamsted_submissions"/>
            <consortium name="culmorum"/>
            <person name="King R."/>
        </authorList>
    </citation>
    <scope>NUCLEOTIDE SEQUENCE</scope>
</reference>
<keyword evidence="13" id="KW-1185">Reference proteome</keyword>
<evidence type="ECO:0000256" key="1">
    <source>
        <dbReference type="ARBA" id="ARBA00004123"/>
    </source>
</evidence>
<feature type="compositionally biased region" description="Low complexity" evidence="10">
    <location>
        <begin position="935"/>
        <end position="944"/>
    </location>
</feature>
<feature type="compositionally biased region" description="Low complexity" evidence="10">
    <location>
        <begin position="632"/>
        <end position="646"/>
    </location>
</feature>
<dbReference type="GO" id="GO:0045944">
    <property type="term" value="P:positive regulation of transcription by RNA polymerase II"/>
    <property type="evidence" value="ECO:0007669"/>
    <property type="project" value="UniProtKB-ARBA"/>
</dbReference>
<evidence type="ECO:0000256" key="4">
    <source>
        <dbReference type="ARBA" id="ARBA00023015"/>
    </source>
</evidence>
<feature type="compositionally biased region" description="Polar residues" evidence="10">
    <location>
        <begin position="1144"/>
        <end position="1156"/>
    </location>
</feature>
<feature type="compositionally biased region" description="Basic and acidic residues" evidence="10">
    <location>
        <begin position="693"/>
        <end position="703"/>
    </location>
</feature>
<evidence type="ECO:0000256" key="2">
    <source>
        <dbReference type="ARBA" id="ARBA00006210"/>
    </source>
</evidence>
<keyword evidence="4 9" id="KW-0805">Transcription regulation</keyword>
<evidence type="ECO:0000313" key="12">
    <source>
        <dbReference type="EMBL" id="CAH1154639.1"/>
    </source>
</evidence>
<feature type="compositionally biased region" description="Basic and acidic residues" evidence="10">
    <location>
        <begin position="907"/>
        <end position="926"/>
    </location>
</feature>
<dbReference type="PANTHER" id="PTHR12881:SF10">
    <property type="entry name" value="MEDIATOR OF RNA POLYMERASE II TRANSCRIPTION SUBUNIT 1"/>
    <property type="match status" value="1"/>
</dbReference>
<evidence type="ECO:0000259" key="11">
    <source>
        <dbReference type="Pfam" id="PF10744"/>
    </source>
</evidence>
<dbReference type="Pfam" id="PF10744">
    <property type="entry name" value="Med1"/>
    <property type="match status" value="1"/>
</dbReference>
<keyword evidence="7 9" id="KW-0539">Nucleus</keyword>
<keyword evidence="5 9" id="KW-0010">Activator</keyword>
<sequence>MNRQNILPLTKKEKTKDWQLEMLMEKLRSKSAQYKSIPEISKNVRMSLLEKRYASDSIEKSQHQKCLDTLQHSIKVTSLQSMVERLESLTRQLGLKFVVEPSGVFISSDMFYLEVVLDPSGAAKDVKIHHEGKKEQQSCIELVNCLSRGDFADFTAQLEGFTSVYQLNAEKKVKCKAFTALESLEADLSTLAQLQMFMIEPFNLIHKSPVGILEKRKGGHPMKLTYFVSPYDLLNIEKNEIDPIVVDNVISKNLGYNVTVCMEGSAAHKLQTTTLITVNRNINGKSTPSYTPLTGQNSAVVPACFMLKLNKPLPMSLSLVRQIQQIHPWTEIDSAPVQPLLNLIVTHCSEGKMTSSNNKGLFVTLPDQNHCYFMTENKNMNGVLVNSIPFTHPAHVSSILMILREQALFNSIISSCVRPNSKQDFENMTMFEVSALSSTHISISLEHPVEESMATAEIDLSDISNLACRVTNPGTPPPISAPDAASDLSTKILNKSFSLPITLRSVIKLWEKQSARRTHYGGPENFSLPLGQGDPGGPKEPPNPRFGGPDKGTMKQEPNNGEGAHSLDDAMMQQNFQRFPPSDGVLANMELNNMLTDASDKLNKRQKRKLNEDAWKIGKRKAGTEDSDLVESSSCDSTSRSTPLSSQDTEIRTPNSLLGFHTDLELSVLDPIELLGSSDKSDAGFDNLDDLDSDKSPLGEINEKVTPAHVSITPVPANPTVGFAKENEKVEKISVPNSITITPIVSKPVEEKPKEKKSKSNREDKNRLEKKKRKKHDDSPMGPPDKVPFKQDPLTKPVTVSIKATESPPLSTSTPTSPSTMRKYSSSPTQNRSDKPSPGSLLKPAQSSTSPRHSPVNVSPKHSLPSGVSSPKHHGSSPKHSSGGGSGKPSISALKSAASSPSNKGGGDVKAKSSLRDGSRDKDKKNSGLFGVNNSKTKSSSIKTKSSEVNAVDATSDGLSSPTATGDSSKTNANQARNRKGSLSAIVDKLKVNAQHCDIATDLSSKSTGNKERTGSSAHKSGESGGGKSGGKVGEMKNSEYMVKPSSDGMKITINKTRSKESPGNKGTTAGNVNKGVTTGSPKTHTGLKPGVNSGPASKKPQQLQKSTTTSNTTPNSTNMTYNNNLKNSSTSNKLTKSPSSLSGTNSNIGGVSKTISKLSPNLKSSSSATDLSKTKDRIKSSKTEKPVSTREEVDSVYKMTQSSLMVKTLDKNFQIPKLSARMNDDKKLNNVTKGPYNLVTKNDVSVSKYPLVVQGGKHFDGAMELKMRNSVNNVPMILGGDEDGFKAKDLSQNLSNVQRGHNQTRPTHPKPVSLIHSRTSEPLDQTRRRGVQIRRHGVEIRRPGAQGSPQTRRGSGFQRQAGPSVSSVALGQRAYREVA</sequence>
<feature type="region of interest" description="Disordered" evidence="10">
    <location>
        <begin position="1336"/>
        <end position="1380"/>
    </location>
</feature>
<feature type="compositionally biased region" description="Basic and acidic residues" evidence="10">
    <location>
        <begin position="748"/>
        <end position="767"/>
    </location>
</feature>
<feature type="compositionally biased region" description="Low complexity" evidence="10">
    <location>
        <begin position="805"/>
        <end position="820"/>
    </location>
</feature>
<organism evidence="12 13">
    <name type="scientific">Phaedon cochleariae</name>
    <name type="common">Mustard beetle</name>
    <dbReference type="NCBI Taxonomy" id="80249"/>
    <lineage>
        <taxon>Eukaryota</taxon>
        <taxon>Metazoa</taxon>
        <taxon>Ecdysozoa</taxon>
        <taxon>Arthropoda</taxon>
        <taxon>Hexapoda</taxon>
        <taxon>Insecta</taxon>
        <taxon>Pterygota</taxon>
        <taxon>Neoptera</taxon>
        <taxon>Endopterygota</taxon>
        <taxon>Coleoptera</taxon>
        <taxon>Polyphaga</taxon>
        <taxon>Cucujiformia</taxon>
        <taxon>Chrysomeloidea</taxon>
        <taxon>Chrysomelidae</taxon>
        <taxon>Chrysomelinae</taxon>
        <taxon>Chrysomelini</taxon>
        <taxon>Phaedon</taxon>
    </lineage>
</organism>
<comment type="similarity">
    <text evidence="2 9">Belongs to the Mediator complex subunit 1 family.</text>
</comment>
<feature type="compositionally biased region" description="Low complexity" evidence="10">
    <location>
        <begin position="1157"/>
        <end position="1168"/>
    </location>
</feature>
<name>A0A9P0DLD8_PHACE</name>
<dbReference type="OrthoDB" id="2281547at2759"/>
<evidence type="ECO:0000256" key="7">
    <source>
        <dbReference type="ARBA" id="ARBA00023242"/>
    </source>
</evidence>
<dbReference type="Proteomes" id="UP001153737">
    <property type="component" value="Chromosome 16"/>
</dbReference>
<dbReference type="PANTHER" id="PTHR12881">
    <property type="entry name" value="MEDIATOR OF RNA POLYMERASE II TRANSCRIPTION SUBUNIT 1"/>
    <property type="match status" value="1"/>
</dbReference>
<comment type="function">
    <text evidence="9">Component of the Mediator complex, a coactivator involved in the regulated transcription of nearly all RNA polymerase II-dependent genes. Mediator functions as a bridge to convey information from gene-specific regulatory proteins to the basal RNA polymerase II transcription machinery. Mediator is recruited to promoters by direct interactions with regulatory proteins and serves as a scaffold for the assembly of a functional preinitiation complex with RNA polymerase II and the general transcription factors.</text>
</comment>